<evidence type="ECO:0000256" key="2">
    <source>
        <dbReference type="ARBA" id="ARBA00004689"/>
    </source>
</evidence>
<dbReference type="GO" id="GO:0005737">
    <property type="term" value="C:cytoplasm"/>
    <property type="evidence" value="ECO:0007669"/>
    <property type="project" value="UniProtKB-SubCell"/>
</dbReference>
<comment type="subunit">
    <text evidence="10">Homodimer.</text>
</comment>
<comment type="subcellular location">
    <subcellularLocation>
        <location evidence="10">Cytoplasm</location>
    </subcellularLocation>
</comment>
<keyword evidence="8 10" id="KW-0479">Metal-binding</keyword>
<dbReference type="Proteomes" id="UP000824109">
    <property type="component" value="Unassembled WGS sequence"/>
</dbReference>
<dbReference type="NCBIfam" id="TIGR00970">
    <property type="entry name" value="leuA_yeast"/>
    <property type="match status" value="1"/>
</dbReference>
<dbReference type="InterPro" id="IPR002034">
    <property type="entry name" value="AIPM/Hcit_synth_CS"/>
</dbReference>
<dbReference type="Gene3D" id="3.20.20.70">
    <property type="entry name" value="Aldolase class I"/>
    <property type="match status" value="1"/>
</dbReference>
<dbReference type="InterPro" id="IPR054692">
    <property type="entry name" value="LeuA-like_post-cat"/>
</dbReference>
<keyword evidence="10" id="KW-0460">Magnesium</keyword>
<feature type="binding site" evidence="10">
    <location>
        <position position="243"/>
    </location>
    <ligand>
        <name>Mg(2+)</name>
        <dbReference type="ChEBI" id="CHEBI:18420"/>
    </ligand>
</feature>
<keyword evidence="6 10" id="KW-0028">Amino-acid biosynthesis</keyword>
<comment type="catalytic activity">
    <reaction evidence="1 10">
        <text>3-methyl-2-oxobutanoate + acetyl-CoA + H2O = (2S)-2-isopropylmalate + CoA + H(+)</text>
        <dbReference type="Rhea" id="RHEA:21524"/>
        <dbReference type="ChEBI" id="CHEBI:1178"/>
        <dbReference type="ChEBI" id="CHEBI:11851"/>
        <dbReference type="ChEBI" id="CHEBI:15377"/>
        <dbReference type="ChEBI" id="CHEBI:15378"/>
        <dbReference type="ChEBI" id="CHEBI:57287"/>
        <dbReference type="ChEBI" id="CHEBI:57288"/>
        <dbReference type="EC" id="2.3.3.13"/>
    </reaction>
</comment>
<feature type="binding site" evidence="10">
    <location>
        <position position="39"/>
    </location>
    <ligand>
        <name>Mg(2+)</name>
        <dbReference type="ChEBI" id="CHEBI:18420"/>
    </ligand>
</feature>
<dbReference type="HAMAP" id="MF_00572">
    <property type="entry name" value="LeuA_type2"/>
    <property type="match status" value="1"/>
</dbReference>
<evidence type="ECO:0000256" key="9">
    <source>
        <dbReference type="ARBA" id="ARBA00023304"/>
    </source>
</evidence>
<keyword evidence="10" id="KW-0963">Cytoplasm</keyword>
<dbReference type="GO" id="GO:0003852">
    <property type="term" value="F:2-isopropylmalate synthase activity"/>
    <property type="evidence" value="ECO:0007669"/>
    <property type="project" value="UniProtKB-UniRule"/>
</dbReference>
<evidence type="ECO:0000256" key="1">
    <source>
        <dbReference type="ARBA" id="ARBA00000064"/>
    </source>
</evidence>
<feature type="binding site" evidence="10">
    <location>
        <position position="279"/>
    </location>
    <ligand>
        <name>Mg(2+)</name>
        <dbReference type="ChEBI" id="CHEBI:18420"/>
    </ligand>
</feature>
<keyword evidence="12" id="KW-0012">Acyltransferase</keyword>
<evidence type="ECO:0000256" key="5">
    <source>
        <dbReference type="ARBA" id="ARBA00022430"/>
    </source>
</evidence>
<dbReference type="CDD" id="cd07942">
    <property type="entry name" value="DRE_TIM_LeuA"/>
    <property type="match status" value="1"/>
</dbReference>
<dbReference type="InterPro" id="IPR000891">
    <property type="entry name" value="PYR_CT"/>
</dbReference>
<dbReference type="Pfam" id="PF08502">
    <property type="entry name" value="LeuA_dimer"/>
    <property type="match status" value="1"/>
</dbReference>
<comment type="function">
    <text evidence="10">Catalyzes the condensation of the acetyl group of acetyl-CoA with 3-methyl-2-oxobutanoate (2-ketoisovalerate) to form 3-carboxy-3-hydroxy-4-methylpentanoate (2-isopropylmalate).</text>
</comment>
<dbReference type="EC" id="2.3.3.13" evidence="4 10"/>
<reference evidence="12" key="2">
    <citation type="journal article" date="2021" name="PeerJ">
        <title>Extensive microbial diversity within the chicken gut microbiome revealed by metagenomics and culture.</title>
        <authorList>
            <person name="Gilroy R."/>
            <person name="Ravi A."/>
            <person name="Getino M."/>
            <person name="Pursley I."/>
            <person name="Horton D.L."/>
            <person name="Alikhan N.F."/>
            <person name="Baker D."/>
            <person name="Gharbi K."/>
            <person name="Hall N."/>
            <person name="Watson M."/>
            <person name="Adriaenssens E.M."/>
            <person name="Foster-Nyarko E."/>
            <person name="Jarju S."/>
            <person name="Secka A."/>
            <person name="Antonio M."/>
            <person name="Oren A."/>
            <person name="Chaudhuri R.R."/>
            <person name="La Ragione R."/>
            <person name="Hildebrand F."/>
            <person name="Pallen M.J."/>
        </authorList>
    </citation>
    <scope>NUCLEOTIDE SEQUENCE</scope>
    <source>
        <strain evidence="12">USAMLcec3-3695</strain>
    </source>
</reference>
<dbReference type="EMBL" id="DVNB01000029">
    <property type="protein sequence ID" value="HIU56750.1"/>
    <property type="molecule type" value="Genomic_DNA"/>
</dbReference>
<dbReference type="InterPro" id="IPR013709">
    <property type="entry name" value="2-isopropylmalate_synth_dimer"/>
</dbReference>
<dbReference type="InterPro" id="IPR005668">
    <property type="entry name" value="IPM_Synthase"/>
</dbReference>
<dbReference type="InterPro" id="IPR036230">
    <property type="entry name" value="LeuA_allosteric_dom_sf"/>
</dbReference>
<comment type="caution">
    <text evidence="12">The sequence shown here is derived from an EMBL/GenBank/DDBJ whole genome shotgun (WGS) entry which is preliminary data.</text>
</comment>
<dbReference type="GO" id="GO:0003985">
    <property type="term" value="F:acetyl-CoA C-acetyltransferase activity"/>
    <property type="evidence" value="ECO:0007669"/>
    <property type="project" value="UniProtKB-UniRule"/>
</dbReference>
<keyword evidence="7 10" id="KW-0808">Transferase</keyword>
<dbReference type="PROSITE" id="PS50991">
    <property type="entry name" value="PYR_CT"/>
    <property type="match status" value="1"/>
</dbReference>
<feature type="domain" description="Pyruvate carboxyltransferase" evidence="11">
    <location>
        <begin position="30"/>
        <end position="304"/>
    </location>
</feature>
<evidence type="ECO:0000256" key="10">
    <source>
        <dbReference type="HAMAP-Rule" id="MF_00572"/>
    </source>
</evidence>
<dbReference type="PROSITE" id="PS00815">
    <property type="entry name" value="AIPM_HOMOCIT_SYNTH_1"/>
    <property type="match status" value="1"/>
</dbReference>
<dbReference type="SUPFAM" id="SSF51569">
    <property type="entry name" value="Aldolase"/>
    <property type="match status" value="1"/>
</dbReference>
<sequence length="557" mass="62616">MMNYKKYKKMYHPVHLEHRDWCDKEITHAPIWCSVDLRDGNQALYSPMTIDEKIEFFEYLVKLGFKEIEVGFPAASDTEFDFVRRLIDEHRIPSDVSIQVLTQAREHIIKKTIEALEGAENAIVHLYNSTSTLQRRVVFNKSKEEIKQLAVDGAKLVKELVDAKLTGNIRYEYSPESFTCTEPEYAVEVVDAVNEVFCPTPERKVIINLPSTIEVATANVYADQIEYMCKNLKNRENLIISVHAHNDRGTGVASTELALLAGADRVEGTLFGNGERTGNTDIVTVALNMFAQGIDPELDLSNIDEAIEMFEKCNKMPIHPRHPYAGDMAYVAFSGSHQDAIKKSFDLFEREGSKTWANPYLTIDPSDIGRKYEPIMINSQSGKGGVSYVMENKYGYTLPKAMLAEFSSIINTLSDEKHTVMQNDEIHQAFKDTYMNLTSPIKTYSYRSNNDDDSTTVNATIEYNGRVSSIAGKGNGPLDALCSGLRKFLNIDFEICAYTEHALERSSSSKAATYIAIKDNDDNAKVFWGVGVHENINTASIYALMSAVNRMLIEELG</sequence>
<dbReference type="PROSITE" id="PS00816">
    <property type="entry name" value="AIPM_HOMOCIT_SYNTH_2"/>
    <property type="match status" value="1"/>
</dbReference>
<dbReference type="SUPFAM" id="SSF89000">
    <property type="entry name" value="post-HMGL domain-like"/>
    <property type="match status" value="1"/>
</dbReference>
<protein>
    <recommendedName>
        <fullName evidence="4 10">2-isopropylmalate synthase</fullName>
        <ecNumber evidence="4 10">2.3.3.13</ecNumber>
    </recommendedName>
    <alternativeName>
        <fullName evidence="10">Alpha-IPM synthase</fullName>
    </alternativeName>
    <alternativeName>
        <fullName evidence="10">Alpha-isopropylmalate synthase</fullName>
    </alternativeName>
</protein>
<dbReference type="GO" id="GO:0009098">
    <property type="term" value="P:L-leucine biosynthetic process"/>
    <property type="evidence" value="ECO:0007669"/>
    <property type="project" value="UniProtKB-UniRule"/>
</dbReference>
<dbReference type="InterPro" id="IPR013785">
    <property type="entry name" value="Aldolase_TIM"/>
</dbReference>
<dbReference type="AlphaFoldDB" id="A0A9D1SE29"/>
<keyword evidence="9 10" id="KW-0100">Branched-chain amino acid biosynthesis</keyword>
<dbReference type="PANTHER" id="PTHR46911">
    <property type="match status" value="1"/>
</dbReference>
<evidence type="ECO:0000259" key="11">
    <source>
        <dbReference type="PROSITE" id="PS50991"/>
    </source>
</evidence>
<proteinExistence type="inferred from homology"/>
<evidence type="ECO:0000313" key="13">
    <source>
        <dbReference type="Proteomes" id="UP000824109"/>
    </source>
</evidence>
<feature type="binding site" evidence="10">
    <location>
        <position position="245"/>
    </location>
    <ligand>
        <name>Mg(2+)</name>
        <dbReference type="ChEBI" id="CHEBI:18420"/>
    </ligand>
</feature>
<keyword evidence="5 10" id="KW-0432">Leucine biosynthesis</keyword>
<name>A0A9D1SE29_9FIRM</name>
<dbReference type="NCBIfam" id="NF002991">
    <property type="entry name" value="PRK03739.1"/>
    <property type="match status" value="1"/>
</dbReference>
<dbReference type="InterPro" id="IPR039371">
    <property type="entry name" value="LeuA_N_DRE-TIM"/>
</dbReference>
<comment type="cofactor">
    <cofactor evidence="10">
        <name>Mg(2+)</name>
        <dbReference type="ChEBI" id="CHEBI:18420"/>
    </cofactor>
</comment>
<dbReference type="Pfam" id="PF22615">
    <property type="entry name" value="IPMS_D2"/>
    <property type="match status" value="1"/>
</dbReference>
<organism evidence="12 13">
    <name type="scientific">Candidatus Ornithomonoglobus merdipullorum</name>
    <dbReference type="NCBI Taxonomy" id="2840895"/>
    <lineage>
        <taxon>Bacteria</taxon>
        <taxon>Bacillati</taxon>
        <taxon>Bacillota</taxon>
        <taxon>Clostridia</taxon>
        <taxon>Candidatus Ornithomonoglobus</taxon>
    </lineage>
</organism>
<evidence type="ECO:0000256" key="8">
    <source>
        <dbReference type="ARBA" id="ARBA00022723"/>
    </source>
</evidence>
<comment type="pathway">
    <text evidence="2 10">Amino-acid biosynthesis; L-leucine biosynthesis; L-leucine from 3-methyl-2-oxobutanoate: step 1/4.</text>
</comment>
<evidence type="ECO:0000256" key="4">
    <source>
        <dbReference type="ARBA" id="ARBA00012973"/>
    </source>
</evidence>
<dbReference type="SMART" id="SM00917">
    <property type="entry name" value="LeuA_dimer"/>
    <property type="match status" value="1"/>
</dbReference>
<dbReference type="PANTHER" id="PTHR46911:SF1">
    <property type="entry name" value="2-ISOPROPYLMALATE SYNTHASE"/>
    <property type="match status" value="1"/>
</dbReference>
<dbReference type="GO" id="GO:0000287">
    <property type="term" value="F:magnesium ion binding"/>
    <property type="evidence" value="ECO:0007669"/>
    <property type="project" value="UniProtKB-UniRule"/>
</dbReference>
<evidence type="ECO:0000313" key="12">
    <source>
        <dbReference type="EMBL" id="HIU56750.1"/>
    </source>
</evidence>
<evidence type="ECO:0000256" key="3">
    <source>
        <dbReference type="ARBA" id="ARBA00009767"/>
    </source>
</evidence>
<dbReference type="Pfam" id="PF00682">
    <property type="entry name" value="HMGL-like"/>
    <property type="match status" value="1"/>
</dbReference>
<feature type="region of interest" description="Regulatory domain" evidence="10">
    <location>
        <begin position="437"/>
        <end position="557"/>
    </location>
</feature>
<gene>
    <name evidence="10 12" type="primary">leuA</name>
    <name evidence="12" type="ORF">IAA61_02925</name>
</gene>
<accession>A0A9D1SE29</accession>
<evidence type="ECO:0000256" key="6">
    <source>
        <dbReference type="ARBA" id="ARBA00022605"/>
    </source>
</evidence>
<dbReference type="SUPFAM" id="SSF110921">
    <property type="entry name" value="2-isopropylmalate synthase LeuA, allosteric (dimerisation) domain"/>
    <property type="match status" value="1"/>
</dbReference>
<evidence type="ECO:0000256" key="7">
    <source>
        <dbReference type="ARBA" id="ARBA00022679"/>
    </source>
</evidence>
<dbReference type="Gene3D" id="3.30.160.270">
    <property type="match status" value="1"/>
</dbReference>
<reference evidence="12" key="1">
    <citation type="submission" date="2020-10" db="EMBL/GenBank/DDBJ databases">
        <authorList>
            <person name="Gilroy R."/>
        </authorList>
    </citation>
    <scope>NUCLEOTIDE SEQUENCE</scope>
    <source>
        <strain evidence="12">USAMLcec3-3695</strain>
    </source>
</reference>
<comment type="similarity">
    <text evidence="3 10">Belongs to the alpha-IPM synthase/homocitrate synthase family. LeuA type 2 subfamily.</text>
</comment>